<proteinExistence type="predicted"/>
<name>A0AAD2DA73_EUPCR</name>
<evidence type="ECO:0000256" key="1">
    <source>
        <dbReference type="SAM" id="Phobius"/>
    </source>
</evidence>
<keyword evidence="1" id="KW-0812">Transmembrane</keyword>
<evidence type="ECO:0000313" key="2">
    <source>
        <dbReference type="EMBL" id="CAI2385193.1"/>
    </source>
</evidence>
<dbReference type="EMBL" id="CAMPGE010027574">
    <property type="protein sequence ID" value="CAI2385193.1"/>
    <property type="molecule type" value="Genomic_DNA"/>
</dbReference>
<organism evidence="2 3">
    <name type="scientific">Euplotes crassus</name>
    <dbReference type="NCBI Taxonomy" id="5936"/>
    <lineage>
        <taxon>Eukaryota</taxon>
        <taxon>Sar</taxon>
        <taxon>Alveolata</taxon>
        <taxon>Ciliophora</taxon>
        <taxon>Intramacronucleata</taxon>
        <taxon>Spirotrichea</taxon>
        <taxon>Hypotrichia</taxon>
        <taxon>Euplotida</taxon>
        <taxon>Euplotidae</taxon>
        <taxon>Moneuplotes</taxon>
    </lineage>
</organism>
<feature type="transmembrane region" description="Helical" evidence="1">
    <location>
        <begin position="7"/>
        <end position="27"/>
    </location>
</feature>
<evidence type="ECO:0000313" key="3">
    <source>
        <dbReference type="Proteomes" id="UP001295684"/>
    </source>
</evidence>
<keyword evidence="3" id="KW-1185">Reference proteome</keyword>
<protein>
    <submittedName>
        <fullName evidence="2">Uncharacterized protein</fullName>
    </submittedName>
</protein>
<dbReference type="AlphaFoldDB" id="A0AAD2DA73"/>
<dbReference type="Proteomes" id="UP001295684">
    <property type="component" value="Unassembled WGS sequence"/>
</dbReference>
<comment type="caution">
    <text evidence="2">The sequence shown here is derived from an EMBL/GenBank/DDBJ whole genome shotgun (WGS) entry which is preliminary data.</text>
</comment>
<accession>A0AAD2DA73</accession>
<feature type="transmembrane region" description="Helical" evidence="1">
    <location>
        <begin position="39"/>
        <end position="63"/>
    </location>
</feature>
<keyword evidence="1" id="KW-0472">Membrane</keyword>
<keyword evidence="1" id="KW-1133">Transmembrane helix</keyword>
<sequence length="76" mass="9218">MNVRLSRYFYLACVHCSHWTWLCFILLGLKHFVSCLLDFLYQSFVASNFIQNFWFLFSILWSIRKGIFKAFKSAHR</sequence>
<reference evidence="2" key="1">
    <citation type="submission" date="2023-07" db="EMBL/GenBank/DDBJ databases">
        <authorList>
            <consortium name="AG Swart"/>
            <person name="Singh M."/>
            <person name="Singh A."/>
            <person name="Seah K."/>
            <person name="Emmerich C."/>
        </authorList>
    </citation>
    <scope>NUCLEOTIDE SEQUENCE</scope>
    <source>
        <strain evidence="2">DP1</strain>
    </source>
</reference>
<gene>
    <name evidence="2" type="ORF">ECRASSUSDP1_LOCUS26741</name>
</gene>